<keyword evidence="2" id="KW-1133">Transmembrane helix</keyword>
<protein>
    <submittedName>
        <fullName evidence="3">Uncharacterized protein</fullName>
    </submittedName>
</protein>
<organism evidence="3 4">
    <name type="scientific">Nocardioides thalensis</name>
    <dbReference type="NCBI Taxonomy" id="1914755"/>
    <lineage>
        <taxon>Bacteria</taxon>
        <taxon>Bacillati</taxon>
        <taxon>Actinomycetota</taxon>
        <taxon>Actinomycetes</taxon>
        <taxon>Propionibacteriales</taxon>
        <taxon>Nocardioidaceae</taxon>
        <taxon>Nocardioides</taxon>
    </lineage>
</organism>
<evidence type="ECO:0000313" key="3">
    <source>
        <dbReference type="EMBL" id="NYJ03003.1"/>
    </source>
</evidence>
<evidence type="ECO:0000313" key="4">
    <source>
        <dbReference type="Proteomes" id="UP000530424"/>
    </source>
</evidence>
<gene>
    <name evidence="3" type="ORF">HNR19_003701</name>
</gene>
<keyword evidence="2" id="KW-0812">Transmembrane</keyword>
<proteinExistence type="predicted"/>
<evidence type="ECO:0000256" key="1">
    <source>
        <dbReference type="SAM" id="MobiDB-lite"/>
    </source>
</evidence>
<dbReference type="RefSeq" id="WP_179669302.1">
    <property type="nucleotide sequence ID" value="NZ_JACCFP010000001.1"/>
</dbReference>
<dbReference type="EMBL" id="JACCFP010000001">
    <property type="protein sequence ID" value="NYJ03003.1"/>
    <property type="molecule type" value="Genomic_DNA"/>
</dbReference>
<reference evidence="3 4" key="1">
    <citation type="submission" date="2020-07" db="EMBL/GenBank/DDBJ databases">
        <title>Sequencing the genomes of 1000 actinobacteria strains.</title>
        <authorList>
            <person name="Klenk H.-P."/>
        </authorList>
    </citation>
    <scope>NUCLEOTIDE SEQUENCE [LARGE SCALE GENOMIC DNA]</scope>
    <source>
        <strain evidence="3 4">DSM 103833</strain>
    </source>
</reference>
<accession>A0A853C9V8</accession>
<dbReference type="AlphaFoldDB" id="A0A853C9V8"/>
<evidence type="ECO:0000256" key="2">
    <source>
        <dbReference type="SAM" id="Phobius"/>
    </source>
</evidence>
<keyword evidence="4" id="KW-1185">Reference proteome</keyword>
<feature type="region of interest" description="Disordered" evidence="1">
    <location>
        <begin position="78"/>
        <end position="114"/>
    </location>
</feature>
<name>A0A853C9V8_9ACTN</name>
<feature type="transmembrane region" description="Helical" evidence="2">
    <location>
        <begin position="53"/>
        <end position="76"/>
    </location>
</feature>
<dbReference type="Proteomes" id="UP000530424">
    <property type="component" value="Unassembled WGS sequence"/>
</dbReference>
<keyword evidence="2" id="KW-0472">Membrane</keyword>
<sequence length="291" mass="30431">MTGTNDRDDRLDSALAAGDPVAGGELDRLPVLHARNQLLEEIMTDTSPARRAAIHWLAPIGAAAAVAVLASGAWVATTGSDDPAPEPRGPGFAEDPGTGVGEPARSKDEGTGVTSGGYVLLCEDGAETPPGFDPATDPAPQGCQVHAADSDPGTEEEFYQRPLRPMLITADGWAPDRVAGYDITWTGPGGAEISTHWIVTAHPDDPWAYDKPGAVATDREVEVLGSRTRLGEYVRGEVKSFALTSGIYRDGTSIYFSSDTMDADALLAVIESAAWVSEDEFAAAVRPAAGE</sequence>
<comment type="caution">
    <text evidence="3">The sequence shown here is derived from an EMBL/GenBank/DDBJ whole genome shotgun (WGS) entry which is preliminary data.</text>
</comment>